<feature type="signal peptide" evidence="4">
    <location>
        <begin position="1"/>
        <end position="22"/>
    </location>
</feature>
<dbReference type="SUPFAM" id="SSF47752">
    <property type="entry name" value="Protein HNS-dependent expression A, HdeA"/>
    <property type="match status" value="1"/>
</dbReference>
<reference evidence="5 6" key="1">
    <citation type="submission" date="2024-02" db="EMBL/GenBank/DDBJ databases">
        <title>Microbulbifer aestuariivivens NBRC 112533.</title>
        <authorList>
            <person name="Ichikawa N."/>
            <person name="Katano-Makiyama Y."/>
            <person name="Hidaka K."/>
        </authorList>
    </citation>
    <scope>NUCLEOTIDE SEQUENCE [LARGE SCALE GENOMIC DNA]</scope>
    <source>
        <strain evidence="5 6">NBRC 112533</strain>
    </source>
</reference>
<accession>A0ABP9WP41</accession>
<evidence type="ECO:0000256" key="3">
    <source>
        <dbReference type="ARBA" id="ARBA00023186"/>
    </source>
</evidence>
<evidence type="ECO:0000256" key="1">
    <source>
        <dbReference type="ARBA" id="ARBA00022729"/>
    </source>
</evidence>
<keyword evidence="2" id="KW-0574">Periplasm</keyword>
<evidence type="ECO:0000256" key="2">
    <source>
        <dbReference type="ARBA" id="ARBA00022764"/>
    </source>
</evidence>
<dbReference type="NCBIfam" id="NF007576">
    <property type="entry name" value="PRK10208.1"/>
    <property type="match status" value="1"/>
</dbReference>
<dbReference type="Pfam" id="PF06411">
    <property type="entry name" value="HdeA"/>
    <property type="match status" value="1"/>
</dbReference>
<dbReference type="InterPro" id="IPR010486">
    <property type="entry name" value="HNS-dep_expression_A/B"/>
</dbReference>
<name>A0ABP9WP41_9GAMM</name>
<gene>
    <name evidence="5" type="primary">hdeA_1</name>
    <name evidence="5" type="ORF">Maes01_01531</name>
</gene>
<sequence>MNGKTLLLTLAISSLVAVPAMADKHKHKGKDAEKWTCADFLAIDAEYQPKAVYWASAYDDAEYPEEGVLDIEGTEKVTPMIIAACEESPDASFWEKFKHEWHKVIKDMKKDAEKVKDKM</sequence>
<protein>
    <submittedName>
        <fullName evidence="5">Acid stress chaperone HdeA</fullName>
    </submittedName>
</protein>
<keyword evidence="3" id="KW-0143">Chaperone</keyword>
<dbReference type="EMBL" id="BAABRT010000010">
    <property type="protein sequence ID" value="GAA5524971.1"/>
    <property type="molecule type" value="Genomic_DNA"/>
</dbReference>
<dbReference type="RefSeq" id="WP_345550275.1">
    <property type="nucleotide sequence ID" value="NZ_BAABRT010000010.1"/>
</dbReference>
<dbReference type="Gene3D" id="1.10.890.10">
    <property type="entry name" value="HNS-dependent expression A"/>
    <property type="match status" value="1"/>
</dbReference>
<keyword evidence="1 4" id="KW-0732">Signal</keyword>
<evidence type="ECO:0000313" key="5">
    <source>
        <dbReference type="EMBL" id="GAA5524971.1"/>
    </source>
</evidence>
<keyword evidence="6" id="KW-1185">Reference proteome</keyword>
<comment type="caution">
    <text evidence="5">The sequence shown here is derived from an EMBL/GenBank/DDBJ whole genome shotgun (WGS) entry which is preliminary data.</text>
</comment>
<feature type="chain" id="PRO_5045549691" evidence="4">
    <location>
        <begin position="23"/>
        <end position="119"/>
    </location>
</feature>
<evidence type="ECO:0000313" key="6">
    <source>
        <dbReference type="Proteomes" id="UP001408594"/>
    </source>
</evidence>
<dbReference type="InterPro" id="IPR036831">
    <property type="entry name" value="HdeA_sf"/>
</dbReference>
<evidence type="ECO:0000256" key="4">
    <source>
        <dbReference type="SAM" id="SignalP"/>
    </source>
</evidence>
<proteinExistence type="predicted"/>
<organism evidence="5 6">
    <name type="scientific">Microbulbifer aestuariivivens</name>
    <dbReference type="NCBI Taxonomy" id="1908308"/>
    <lineage>
        <taxon>Bacteria</taxon>
        <taxon>Pseudomonadati</taxon>
        <taxon>Pseudomonadota</taxon>
        <taxon>Gammaproteobacteria</taxon>
        <taxon>Cellvibrionales</taxon>
        <taxon>Microbulbiferaceae</taxon>
        <taxon>Microbulbifer</taxon>
    </lineage>
</organism>
<dbReference type="Proteomes" id="UP001408594">
    <property type="component" value="Unassembled WGS sequence"/>
</dbReference>
<dbReference type="InterPro" id="IPR038303">
    <property type="entry name" value="HdeA/HdeB_sf"/>
</dbReference>